<proteinExistence type="predicted"/>
<dbReference type="Pfam" id="PF13466">
    <property type="entry name" value="STAS_2"/>
    <property type="match status" value="1"/>
</dbReference>
<dbReference type="SUPFAM" id="SSF52091">
    <property type="entry name" value="SpoIIaa-like"/>
    <property type="match status" value="1"/>
</dbReference>
<organism evidence="2 3">
    <name type="scientific">Hydrocarboniphaga daqingensis</name>
    <dbReference type="NCBI Taxonomy" id="490188"/>
    <lineage>
        <taxon>Bacteria</taxon>
        <taxon>Pseudomonadati</taxon>
        <taxon>Pseudomonadota</taxon>
        <taxon>Gammaproteobacteria</taxon>
        <taxon>Nevskiales</taxon>
        <taxon>Nevskiaceae</taxon>
        <taxon>Hydrocarboniphaga</taxon>
    </lineage>
</organism>
<dbReference type="AlphaFoldDB" id="A0A1M5K6K9"/>
<evidence type="ECO:0000313" key="3">
    <source>
        <dbReference type="Proteomes" id="UP000199758"/>
    </source>
</evidence>
<keyword evidence="3" id="KW-1185">Reference proteome</keyword>
<dbReference type="RefSeq" id="WP_084083073.1">
    <property type="nucleotide sequence ID" value="NZ_FQWZ01000001.1"/>
</dbReference>
<sequence>MSLDIDTSAVATSLNAAQAAMPLTLPAQLGIDHVGELHARLADVVDHIEPVRIDGSAVERVHTAAMQVLWLFAQARKRQHQAVEILNPSESLQQAAALFGATALLQAAPSSLPSIE</sequence>
<dbReference type="InterPro" id="IPR058548">
    <property type="entry name" value="MlaB-like_STAS"/>
</dbReference>
<dbReference type="EMBL" id="FQWZ01000001">
    <property type="protein sequence ID" value="SHG48384.1"/>
    <property type="molecule type" value="Genomic_DNA"/>
</dbReference>
<evidence type="ECO:0000259" key="1">
    <source>
        <dbReference type="Pfam" id="PF13466"/>
    </source>
</evidence>
<dbReference type="InterPro" id="IPR052746">
    <property type="entry name" value="MlaB_ABC_Transporter"/>
</dbReference>
<evidence type="ECO:0000313" key="2">
    <source>
        <dbReference type="EMBL" id="SHG48384.1"/>
    </source>
</evidence>
<gene>
    <name evidence="2" type="ORF">SAMN04488068_0386</name>
</gene>
<dbReference type="STRING" id="490188.SAMN04488068_0386"/>
<protein>
    <submittedName>
        <fullName evidence="2">STAS domain-containing protein</fullName>
    </submittedName>
</protein>
<dbReference type="PANTHER" id="PTHR35849">
    <property type="entry name" value="BLR2341 PROTEIN"/>
    <property type="match status" value="1"/>
</dbReference>
<dbReference type="Gene3D" id="3.30.750.24">
    <property type="entry name" value="STAS domain"/>
    <property type="match status" value="1"/>
</dbReference>
<reference evidence="2 3" key="1">
    <citation type="submission" date="2016-11" db="EMBL/GenBank/DDBJ databases">
        <authorList>
            <person name="Jaros S."/>
            <person name="Januszkiewicz K."/>
            <person name="Wedrychowicz H."/>
        </authorList>
    </citation>
    <scope>NUCLEOTIDE SEQUENCE [LARGE SCALE GENOMIC DNA]</scope>
    <source>
        <strain evidence="2 3">CGMCC 1.7049</strain>
    </source>
</reference>
<name>A0A1M5K6K9_9GAMM</name>
<dbReference type="OrthoDB" id="7068790at2"/>
<dbReference type="Proteomes" id="UP000199758">
    <property type="component" value="Unassembled WGS sequence"/>
</dbReference>
<feature type="domain" description="MlaB-like STAS" evidence="1">
    <location>
        <begin position="23"/>
        <end position="100"/>
    </location>
</feature>
<accession>A0A1M5K6K9</accession>
<dbReference type="InterPro" id="IPR036513">
    <property type="entry name" value="STAS_dom_sf"/>
</dbReference>
<dbReference type="PANTHER" id="PTHR35849:SF2">
    <property type="entry name" value="BLR2341 PROTEIN"/>
    <property type="match status" value="1"/>
</dbReference>